<keyword evidence="1" id="KW-1185">Reference proteome</keyword>
<protein>
    <submittedName>
        <fullName evidence="2">Uncharacterized protein</fullName>
    </submittedName>
</protein>
<reference evidence="2" key="1">
    <citation type="submission" date="2022-11" db="UniProtKB">
        <authorList>
            <consortium name="WormBaseParasite"/>
        </authorList>
    </citation>
    <scope>IDENTIFICATION</scope>
</reference>
<name>A0A914ZJZ3_PARUN</name>
<proteinExistence type="predicted"/>
<dbReference type="Proteomes" id="UP000887569">
    <property type="component" value="Unplaced"/>
</dbReference>
<evidence type="ECO:0000313" key="1">
    <source>
        <dbReference type="Proteomes" id="UP000887569"/>
    </source>
</evidence>
<organism evidence="1 2">
    <name type="scientific">Parascaris univalens</name>
    <name type="common">Nematode worm</name>
    <dbReference type="NCBI Taxonomy" id="6257"/>
    <lineage>
        <taxon>Eukaryota</taxon>
        <taxon>Metazoa</taxon>
        <taxon>Ecdysozoa</taxon>
        <taxon>Nematoda</taxon>
        <taxon>Chromadorea</taxon>
        <taxon>Rhabditida</taxon>
        <taxon>Spirurina</taxon>
        <taxon>Ascaridomorpha</taxon>
        <taxon>Ascaridoidea</taxon>
        <taxon>Ascarididae</taxon>
        <taxon>Parascaris</taxon>
    </lineage>
</organism>
<sequence>ISGNRSVTSFVQSSCALFAKICIIRARDLHAQHICVYNERVCIRCGKCSCMDASSSGAFCTPRYVLSRIRLLCTSDTSQQAKTGASRGYVSMELFQSAKQSIVTTERHTELLEVISVWDLRKCMPHTRTLYDKTKRTCDVHVPRRQKLGIIGNGAASSTRTSTVASSRISSCKHTIIVVTQLLRYWCNSTLGSNNECVHTYPNVWLFLCTDISERDAKTICGRCNVSTNSTISDWRSFGTDDEKIYPYGINVRNEFNSTRHLFLCICDILHFICSFLCNKVLSWRRTQYKSESLLKELFVNTFYFTLKTEVFLSSVVTDLTQISASFILLMSQNQPFSTKRGKGGMLVVKIKRQHNSSKNKL</sequence>
<evidence type="ECO:0000313" key="2">
    <source>
        <dbReference type="WBParaSite" id="PgB06_g007_t03"/>
    </source>
</evidence>
<accession>A0A914ZJZ3</accession>
<dbReference type="AlphaFoldDB" id="A0A914ZJZ3"/>
<dbReference type="WBParaSite" id="PgB06_g007_t03">
    <property type="protein sequence ID" value="PgB06_g007_t03"/>
    <property type="gene ID" value="PgB06_g007"/>
</dbReference>